<keyword evidence="2" id="KW-1185">Reference proteome</keyword>
<organism evidence="1 2">
    <name type="scientific">Stephania cephalantha</name>
    <dbReference type="NCBI Taxonomy" id="152367"/>
    <lineage>
        <taxon>Eukaryota</taxon>
        <taxon>Viridiplantae</taxon>
        <taxon>Streptophyta</taxon>
        <taxon>Embryophyta</taxon>
        <taxon>Tracheophyta</taxon>
        <taxon>Spermatophyta</taxon>
        <taxon>Magnoliopsida</taxon>
        <taxon>Ranunculales</taxon>
        <taxon>Menispermaceae</taxon>
        <taxon>Menispermoideae</taxon>
        <taxon>Cissampelideae</taxon>
        <taxon>Stephania</taxon>
    </lineage>
</organism>
<comment type="caution">
    <text evidence="1">The sequence shown here is derived from an EMBL/GenBank/DDBJ whole genome shotgun (WGS) entry which is preliminary data.</text>
</comment>
<evidence type="ECO:0000313" key="2">
    <source>
        <dbReference type="Proteomes" id="UP001419268"/>
    </source>
</evidence>
<dbReference type="Proteomes" id="UP001419268">
    <property type="component" value="Unassembled WGS sequence"/>
</dbReference>
<proteinExistence type="predicted"/>
<accession>A0AAP0HDD4</accession>
<dbReference type="AlphaFoldDB" id="A0AAP0HDD4"/>
<protein>
    <submittedName>
        <fullName evidence="1">Uncharacterized protein</fullName>
    </submittedName>
</protein>
<name>A0AAP0HDD4_9MAGN</name>
<reference evidence="1 2" key="1">
    <citation type="submission" date="2024-01" db="EMBL/GenBank/DDBJ databases">
        <title>Genome assemblies of Stephania.</title>
        <authorList>
            <person name="Yang L."/>
        </authorList>
    </citation>
    <scope>NUCLEOTIDE SEQUENCE [LARGE SCALE GENOMIC DNA]</scope>
    <source>
        <strain evidence="1">JXDWG</strain>
        <tissue evidence="1">Leaf</tissue>
    </source>
</reference>
<sequence length="61" mass="7159">MYTNKSSETKSIRVSKFKDQKICFAFIIRTLDQQKENFIIACQFSLSKKMLHILSIIESKV</sequence>
<evidence type="ECO:0000313" key="1">
    <source>
        <dbReference type="EMBL" id="KAK9084223.1"/>
    </source>
</evidence>
<dbReference type="EMBL" id="JBBNAG010000013">
    <property type="protein sequence ID" value="KAK9084223.1"/>
    <property type="molecule type" value="Genomic_DNA"/>
</dbReference>
<gene>
    <name evidence="1" type="ORF">Scep_030694</name>
</gene>